<dbReference type="Proteomes" id="UP000316882">
    <property type="component" value="Unassembled WGS sequence"/>
</dbReference>
<dbReference type="AlphaFoldDB" id="A0A4Y3PJ40"/>
<dbReference type="EMBL" id="BJMH01000013">
    <property type="protein sequence ID" value="GEB33454.1"/>
    <property type="molecule type" value="Genomic_DNA"/>
</dbReference>
<evidence type="ECO:0000313" key="2">
    <source>
        <dbReference type="Proteomes" id="UP000316882"/>
    </source>
</evidence>
<accession>A0A4Y3PJ40</accession>
<comment type="caution">
    <text evidence="1">The sequence shown here is derived from an EMBL/GenBank/DDBJ whole genome shotgun (WGS) entry which is preliminary data.</text>
</comment>
<keyword evidence="2" id="KW-1185">Reference proteome</keyword>
<proteinExistence type="predicted"/>
<dbReference type="RefSeq" id="WP_122963775.1">
    <property type="nucleotide sequence ID" value="NZ_BJMH01000013.1"/>
</dbReference>
<gene>
    <name evidence="1" type="ORF">BPA01_30340</name>
</gene>
<name>A0A4Y3PJ40_BREPA</name>
<evidence type="ECO:0000313" key="1">
    <source>
        <dbReference type="EMBL" id="GEB33454.1"/>
    </source>
</evidence>
<dbReference type="STRING" id="54914.AV540_26085"/>
<protein>
    <submittedName>
        <fullName evidence="1">Uncharacterized protein</fullName>
    </submittedName>
</protein>
<organism evidence="1 2">
    <name type="scientific">Brevibacillus parabrevis</name>
    <dbReference type="NCBI Taxonomy" id="54914"/>
    <lineage>
        <taxon>Bacteria</taxon>
        <taxon>Bacillati</taxon>
        <taxon>Bacillota</taxon>
        <taxon>Bacilli</taxon>
        <taxon>Bacillales</taxon>
        <taxon>Paenibacillaceae</taxon>
        <taxon>Brevibacillus</taxon>
    </lineage>
</organism>
<dbReference type="GeneID" id="87611185"/>
<sequence length="150" mass="17093">MEDRELSVLSELIGEAYPQLATVVNVDDWMAQRFSAPAAFLLTQGIGETGRSHASYQVQSEAWIVLHYPKTAGVYQRLSDEPLRQLLRKSQYSYRGTASDLSIDIDSSTLRIWRDKRDRTEIAFRFTYVVTVPKAAEATINEFEIEEGRS</sequence>
<reference evidence="1 2" key="1">
    <citation type="submission" date="2019-06" db="EMBL/GenBank/DDBJ databases">
        <title>Whole genome shotgun sequence of Brevibacillus parabrevis NBRC 12334.</title>
        <authorList>
            <person name="Hosoyama A."/>
            <person name="Uohara A."/>
            <person name="Ohji S."/>
            <person name="Ichikawa N."/>
        </authorList>
    </citation>
    <scope>NUCLEOTIDE SEQUENCE [LARGE SCALE GENOMIC DNA]</scope>
    <source>
        <strain evidence="1 2">NBRC 12334</strain>
    </source>
</reference>